<name>A0ABX7BBV3_9PROT</name>
<gene>
    <name evidence="1" type="ORF">IGS68_11985</name>
</gene>
<proteinExistence type="predicted"/>
<keyword evidence="2" id="KW-1185">Reference proteome</keyword>
<organism evidence="1 2">
    <name type="scientific">Skermanella cutis</name>
    <dbReference type="NCBI Taxonomy" id="2775420"/>
    <lineage>
        <taxon>Bacteria</taxon>
        <taxon>Pseudomonadati</taxon>
        <taxon>Pseudomonadota</taxon>
        <taxon>Alphaproteobacteria</taxon>
        <taxon>Rhodospirillales</taxon>
        <taxon>Azospirillaceae</taxon>
        <taxon>Skermanella</taxon>
    </lineage>
</organism>
<reference evidence="1" key="1">
    <citation type="submission" date="2021-02" db="EMBL/GenBank/DDBJ databases">
        <title>Skermanella TT6 skin isolate.</title>
        <authorList>
            <person name="Lee K."/>
            <person name="Ganzorig M."/>
        </authorList>
    </citation>
    <scope>NUCLEOTIDE SEQUENCE</scope>
    <source>
        <strain evidence="1">TT6</strain>
    </source>
</reference>
<evidence type="ECO:0000313" key="1">
    <source>
        <dbReference type="EMBL" id="QQP91874.1"/>
    </source>
</evidence>
<sequence>MSTAPAFIIETAGTAVGVVVLQDGGYRFFASDAAARALEGRIFKSPAQAEREARRLETSLRSGRAMMRA</sequence>
<dbReference type="Proteomes" id="UP000595197">
    <property type="component" value="Chromosome"/>
</dbReference>
<evidence type="ECO:0000313" key="2">
    <source>
        <dbReference type="Proteomes" id="UP000595197"/>
    </source>
</evidence>
<dbReference type="RefSeq" id="WP_201080247.1">
    <property type="nucleotide sequence ID" value="NZ_CP067420.1"/>
</dbReference>
<dbReference type="EMBL" id="CP067420">
    <property type="protein sequence ID" value="QQP91874.1"/>
    <property type="molecule type" value="Genomic_DNA"/>
</dbReference>
<accession>A0ABX7BBV3</accession>
<protein>
    <submittedName>
        <fullName evidence="1">Uncharacterized protein</fullName>
    </submittedName>
</protein>